<dbReference type="EMBL" id="CP022112">
    <property type="protein sequence ID" value="ASG24405.1"/>
    <property type="molecule type" value="Genomic_DNA"/>
</dbReference>
<keyword evidence="2" id="KW-1185">Reference proteome</keyword>
<proteinExistence type="predicted"/>
<organism evidence="1 2">
    <name type="scientific">Nitrospirillum viridazoti CBAmc</name>
    <dbReference type="NCBI Taxonomy" id="1441467"/>
    <lineage>
        <taxon>Bacteria</taxon>
        <taxon>Pseudomonadati</taxon>
        <taxon>Pseudomonadota</taxon>
        <taxon>Alphaproteobacteria</taxon>
        <taxon>Rhodospirillales</taxon>
        <taxon>Azospirillaceae</taxon>
        <taxon>Nitrospirillum</taxon>
        <taxon>Nitrospirillum viridazoti</taxon>
    </lineage>
</organism>
<sequence>MTGNEPKDKDKFKTSASISDKLHERDWVNLSDEAKTKALSLGGPTTLQGVAAGSVKVTTEAIAGIGSDGLKAEASVTAKINGDVSAKLESRIAQRDVRGQAQLGAAASAAASAAAKLGTAGLSLEGKAEAEAKATAKTELSGNIDDRHSASAGGEAVAYATATASASAQASLAKGLGAEGKLEAGAGAKLGPTIVLKQGNNSYTSKPRLVFGKVGGGAKVGITNEVGKIGFQAKLGANIGVGLEGELKIDYDTEQIAAAGRHASSRMKERLGAILARPLGTEEQQFDRFREVAEGGSEVIGDFAGKLKEEGRRQGGVVGTGHVIAGTLLELGAGSSRFVNKGAAEAAIAVYKAGDKAVDVGKQAWGSVKALFSF</sequence>
<reference evidence="1 2" key="1">
    <citation type="submission" date="2017-06" db="EMBL/GenBank/DDBJ databases">
        <title>Complete genome sequence of Nitrospirillum amazonense strain CBAmC, an endophytic nitrogen-fixing and plant growth-promoting bacterium, isolated from sugarcane.</title>
        <authorList>
            <person name="Schwab S."/>
            <person name="dos Santos Teixeira K.R."/>
            <person name="Simoes Araujo J.L."/>
            <person name="Soares Vidal M."/>
            <person name="Borges de Freitas H.R."/>
            <person name="Rivello Crivelaro A.L."/>
            <person name="Bueno de Camargo Nunes A."/>
            <person name="dos Santos C.M."/>
            <person name="Palmeira da Silva Rosa D."/>
            <person name="da Silva Padilha D."/>
            <person name="da Silva E."/>
            <person name="Araujo Terra L."/>
            <person name="Soares Mendes V."/>
            <person name="Farinelli L."/>
            <person name="Magalhaes Cruz L."/>
            <person name="Baldani J.I."/>
        </authorList>
    </citation>
    <scope>NUCLEOTIDE SEQUENCE [LARGE SCALE GENOMIC DNA]</scope>
    <source>
        <strain evidence="1 2">CBAmC</strain>
    </source>
</reference>
<gene>
    <name evidence="1" type="ORF">Y958_26345</name>
</gene>
<dbReference type="Proteomes" id="UP000197153">
    <property type="component" value="Chromosome 3"/>
</dbReference>
<evidence type="ECO:0000313" key="2">
    <source>
        <dbReference type="Proteomes" id="UP000197153"/>
    </source>
</evidence>
<evidence type="ECO:0000313" key="1">
    <source>
        <dbReference type="EMBL" id="ASG24405.1"/>
    </source>
</evidence>
<accession>A0A248K0B0</accession>
<dbReference type="KEGG" id="nao:Y958_26345"/>
<dbReference type="AlphaFoldDB" id="A0A248K0B0"/>
<name>A0A248K0B0_9PROT</name>
<protein>
    <submittedName>
        <fullName evidence="1">Uncharacterized protein</fullName>
    </submittedName>
</protein>